<organism evidence="2 3">
    <name type="scientific">Dentipellis fragilis</name>
    <dbReference type="NCBI Taxonomy" id="205917"/>
    <lineage>
        <taxon>Eukaryota</taxon>
        <taxon>Fungi</taxon>
        <taxon>Dikarya</taxon>
        <taxon>Basidiomycota</taxon>
        <taxon>Agaricomycotina</taxon>
        <taxon>Agaricomycetes</taxon>
        <taxon>Russulales</taxon>
        <taxon>Hericiaceae</taxon>
        <taxon>Dentipellis</taxon>
    </lineage>
</organism>
<feature type="region of interest" description="Disordered" evidence="1">
    <location>
        <begin position="90"/>
        <end position="128"/>
    </location>
</feature>
<feature type="compositionally biased region" description="Low complexity" evidence="1">
    <location>
        <begin position="103"/>
        <end position="114"/>
    </location>
</feature>
<evidence type="ECO:0000313" key="3">
    <source>
        <dbReference type="Proteomes" id="UP000298327"/>
    </source>
</evidence>
<dbReference type="EMBL" id="SEOQ01000807">
    <property type="protein sequence ID" value="TFY56685.1"/>
    <property type="molecule type" value="Genomic_DNA"/>
</dbReference>
<proteinExistence type="predicted"/>
<reference evidence="2 3" key="1">
    <citation type="submission" date="2019-02" db="EMBL/GenBank/DDBJ databases">
        <title>Genome sequencing of the rare red list fungi Dentipellis fragilis.</title>
        <authorList>
            <person name="Buettner E."/>
            <person name="Kellner H."/>
        </authorList>
    </citation>
    <scope>NUCLEOTIDE SEQUENCE [LARGE SCALE GENOMIC DNA]</scope>
    <source>
        <strain evidence="2 3">DSM 105465</strain>
    </source>
</reference>
<keyword evidence="3" id="KW-1185">Reference proteome</keyword>
<name>A0A4Y9Y2T6_9AGAM</name>
<dbReference type="Proteomes" id="UP000298327">
    <property type="component" value="Unassembled WGS sequence"/>
</dbReference>
<gene>
    <name evidence="2" type="ORF">EVG20_g8835</name>
</gene>
<protein>
    <submittedName>
        <fullName evidence="2">Uncharacterized protein</fullName>
    </submittedName>
</protein>
<evidence type="ECO:0000313" key="2">
    <source>
        <dbReference type="EMBL" id="TFY56685.1"/>
    </source>
</evidence>
<evidence type="ECO:0000256" key="1">
    <source>
        <dbReference type="SAM" id="MobiDB-lite"/>
    </source>
</evidence>
<comment type="caution">
    <text evidence="2">The sequence shown here is derived from an EMBL/GenBank/DDBJ whole genome shotgun (WGS) entry which is preliminary data.</text>
</comment>
<sequence>MSSNISTDEVEDLVFMLRPPPLESWVPAERVGRSSQYDIELALWLDFTIATMGFSEIAHAVDSGRRLFGLFCRRPRNDAETSTFKSHQQIPGIMRTGPPPVGRSSSATSLRTSSPQIKVGAGPPTISTDLRMESTMRVRATIPQAGQLFQVQFISTDSMLHGATRREEYWLGLDTGSTVTWLYGAGYCALKSFDIPTEEPDYSPRPDGDVYDHPTVWMPWDQSDYRKLPTKGVSVVQYVDGSGPAVTSSGRPVNFSIHTHTNAKYHRVFCREFGMEVAVAVAVPEFAMTDKHDGILAPSVVRPLFHTLYTMRRSAGETPSP</sequence>
<dbReference type="AlphaFoldDB" id="A0A4Y9Y2T6"/>
<accession>A0A4Y9Y2T6</accession>